<name>A0AAD7G013_MYCRO</name>
<dbReference type="AlphaFoldDB" id="A0AAD7G013"/>
<dbReference type="EMBL" id="JARKIE010000340">
    <property type="protein sequence ID" value="KAJ7652993.1"/>
    <property type="molecule type" value="Genomic_DNA"/>
</dbReference>
<feature type="compositionally biased region" description="Basic and acidic residues" evidence="1">
    <location>
        <begin position="194"/>
        <end position="208"/>
    </location>
</feature>
<proteinExistence type="predicted"/>
<feature type="region of interest" description="Disordered" evidence="1">
    <location>
        <begin position="194"/>
        <end position="223"/>
    </location>
</feature>
<accession>A0AAD7G013</accession>
<comment type="caution">
    <text evidence="2">The sequence shown here is derived from an EMBL/GenBank/DDBJ whole genome shotgun (WGS) entry which is preliminary data.</text>
</comment>
<evidence type="ECO:0000313" key="3">
    <source>
        <dbReference type="Proteomes" id="UP001221757"/>
    </source>
</evidence>
<reference evidence="2" key="1">
    <citation type="submission" date="2023-03" db="EMBL/GenBank/DDBJ databases">
        <title>Massive genome expansion in bonnet fungi (Mycena s.s.) driven by repeated elements and novel gene families across ecological guilds.</title>
        <authorList>
            <consortium name="Lawrence Berkeley National Laboratory"/>
            <person name="Harder C.B."/>
            <person name="Miyauchi S."/>
            <person name="Viragh M."/>
            <person name="Kuo A."/>
            <person name="Thoen E."/>
            <person name="Andreopoulos B."/>
            <person name="Lu D."/>
            <person name="Skrede I."/>
            <person name="Drula E."/>
            <person name="Henrissat B."/>
            <person name="Morin E."/>
            <person name="Kohler A."/>
            <person name="Barry K."/>
            <person name="LaButti K."/>
            <person name="Morin E."/>
            <person name="Salamov A."/>
            <person name="Lipzen A."/>
            <person name="Mereny Z."/>
            <person name="Hegedus B."/>
            <person name="Baldrian P."/>
            <person name="Stursova M."/>
            <person name="Weitz H."/>
            <person name="Taylor A."/>
            <person name="Grigoriev I.V."/>
            <person name="Nagy L.G."/>
            <person name="Martin F."/>
            <person name="Kauserud H."/>
        </authorList>
    </citation>
    <scope>NUCLEOTIDE SEQUENCE</scope>
    <source>
        <strain evidence="2">CBHHK067</strain>
    </source>
</reference>
<feature type="region of interest" description="Disordered" evidence="1">
    <location>
        <begin position="44"/>
        <end position="66"/>
    </location>
</feature>
<evidence type="ECO:0000313" key="2">
    <source>
        <dbReference type="EMBL" id="KAJ7652993.1"/>
    </source>
</evidence>
<feature type="compositionally biased region" description="Basic residues" evidence="1">
    <location>
        <begin position="214"/>
        <end position="223"/>
    </location>
</feature>
<keyword evidence="3" id="KW-1185">Reference proteome</keyword>
<organism evidence="2 3">
    <name type="scientific">Mycena rosella</name>
    <name type="common">Pink bonnet</name>
    <name type="synonym">Agaricus rosellus</name>
    <dbReference type="NCBI Taxonomy" id="1033263"/>
    <lineage>
        <taxon>Eukaryota</taxon>
        <taxon>Fungi</taxon>
        <taxon>Dikarya</taxon>
        <taxon>Basidiomycota</taxon>
        <taxon>Agaricomycotina</taxon>
        <taxon>Agaricomycetes</taxon>
        <taxon>Agaricomycetidae</taxon>
        <taxon>Agaricales</taxon>
        <taxon>Marasmiineae</taxon>
        <taxon>Mycenaceae</taxon>
        <taxon>Mycena</taxon>
    </lineage>
</organism>
<evidence type="ECO:0000256" key="1">
    <source>
        <dbReference type="SAM" id="MobiDB-lite"/>
    </source>
</evidence>
<sequence>MAQHTTLRTAGARVCLPADKIVVYPSLHQTYRMGTSYRASAFDDPLSDVDNRRPHMPSPRDSPLAPISAAHTPSIIRACAPSIPDRHPASSPLVLIVSRPPPPVRIPLQVHDRVPLQVHDRVPLMGSTSAAAGTEPARCPGDILHAMHTQSTHTRIGALRTPPASCASVLLEGYSSPGRRHLLALQRTLENIARTDGRREGEGSESVRRPSSAHGRHPSRFTHARHTYEDRRAPHTARQRRLRIL</sequence>
<gene>
    <name evidence="2" type="ORF">B0H17DRAFT_1214809</name>
</gene>
<protein>
    <submittedName>
        <fullName evidence="2">Uncharacterized protein</fullName>
    </submittedName>
</protein>
<dbReference type="Proteomes" id="UP001221757">
    <property type="component" value="Unassembled WGS sequence"/>
</dbReference>